<dbReference type="AlphaFoldDB" id="A0A1F6E0S1"/>
<dbReference type="Pfam" id="PF08645">
    <property type="entry name" value="PNK3P"/>
    <property type="match status" value="1"/>
</dbReference>
<dbReference type="Gene3D" id="3.40.50.1000">
    <property type="entry name" value="HAD superfamily/HAD-like"/>
    <property type="match status" value="1"/>
</dbReference>
<evidence type="ECO:0000256" key="3">
    <source>
        <dbReference type="ARBA" id="ARBA00011245"/>
    </source>
</evidence>
<dbReference type="EMBL" id="MFLN01000019">
    <property type="protein sequence ID" value="OGG67269.1"/>
    <property type="molecule type" value="Genomic_DNA"/>
</dbReference>
<dbReference type="InterPro" id="IPR006549">
    <property type="entry name" value="HAD-SF_hydro_IIIA"/>
</dbReference>
<evidence type="ECO:0000256" key="5">
    <source>
        <dbReference type="ARBA" id="ARBA00022723"/>
    </source>
</evidence>
<evidence type="ECO:0000313" key="14">
    <source>
        <dbReference type="Proteomes" id="UP000178572"/>
    </source>
</evidence>
<comment type="caution">
    <text evidence="13">The sequence shown here is derived from an EMBL/GenBank/DDBJ whole genome shotgun (WGS) entry which is preliminary data.</text>
</comment>
<dbReference type="NCBIfam" id="TIGR01662">
    <property type="entry name" value="HAD-SF-IIIA"/>
    <property type="match status" value="1"/>
</dbReference>
<feature type="site" description="Stabilizes the phosphoryl group" evidence="11">
    <location>
        <position position="111"/>
    </location>
</feature>
<protein>
    <recommendedName>
        <fullName evidence="8 9">D,D-heptose 1,7-bisphosphate phosphatase</fullName>
        <ecNumber evidence="9">3.1.3.-</ecNumber>
    </recommendedName>
</protein>
<keyword evidence="4 9" id="KW-0963">Cytoplasm</keyword>
<comment type="cofactor">
    <cofactor evidence="12">
        <name>Zn(2+)</name>
        <dbReference type="ChEBI" id="CHEBI:29105"/>
    </cofactor>
</comment>
<evidence type="ECO:0000256" key="8">
    <source>
        <dbReference type="ARBA" id="ARBA00031828"/>
    </source>
</evidence>
<accession>A0A1F6E0S1</accession>
<dbReference type="GO" id="GO:0005737">
    <property type="term" value="C:cytoplasm"/>
    <property type="evidence" value="ECO:0007669"/>
    <property type="project" value="UniProtKB-SubCell"/>
</dbReference>
<feature type="site" description="Stabilizes the phosphoryl group" evidence="11">
    <location>
        <position position="112"/>
    </location>
</feature>
<comment type="subunit">
    <text evidence="3">Monomer.</text>
</comment>
<evidence type="ECO:0000256" key="2">
    <source>
        <dbReference type="ARBA" id="ARBA00004496"/>
    </source>
</evidence>
<evidence type="ECO:0000256" key="7">
    <source>
        <dbReference type="ARBA" id="ARBA00023277"/>
    </source>
</evidence>
<dbReference type="InterPro" id="IPR023214">
    <property type="entry name" value="HAD_sf"/>
</dbReference>
<gene>
    <name evidence="13" type="ORF">A3C21_00475</name>
</gene>
<feature type="binding site" evidence="12">
    <location>
        <position position="100"/>
    </location>
    <ligand>
        <name>Zn(2+)</name>
        <dbReference type="ChEBI" id="CHEBI:29105"/>
    </ligand>
</feature>
<evidence type="ECO:0000256" key="6">
    <source>
        <dbReference type="ARBA" id="ARBA00022801"/>
    </source>
</evidence>
<comment type="cofactor">
    <cofactor evidence="1 12">
        <name>Mg(2+)</name>
        <dbReference type="ChEBI" id="CHEBI:18420"/>
    </cofactor>
</comment>
<feature type="site" description="Stabilizes the phosphoryl group" evidence="11">
    <location>
        <position position="61"/>
    </location>
</feature>
<keyword evidence="5 12" id="KW-0479">Metal-binding</keyword>
<dbReference type="InterPro" id="IPR013954">
    <property type="entry name" value="PNK3P"/>
</dbReference>
<dbReference type="InterPro" id="IPR004446">
    <property type="entry name" value="Heptose_bisP_phosphatase"/>
</dbReference>
<evidence type="ECO:0000256" key="12">
    <source>
        <dbReference type="PIRSR" id="PIRSR004682-4"/>
    </source>
</evidence>
<dbReference type="PANTHER" id="PTHR42891">
    <property type="entry name" value="D-GLYCERO-BETA-D-MANNO-HEPTOSE-1,7-BISPHOSPHATE 7-PHOSPHATASE"/>
    <property type="match status" value="1"/>
</dbReference>
<evidence type="ECO:0000256" key="11">
    <source>
        <dbReference type="PIRSR" id="PIRSR004682-3"/>
    </source>
</evidence>
<dbReference type="GO" id="GO:0005975">
    <property type="term" value="P:carbohydrate metabolic process"/>
    <property type="evidence" value="ECO:0007669"/>
    <property type="project" value="InterPro"/>
</dbReference>
<keyword evidence="12" id="KW-0460">Magnesium</keyword>
<feature type="binding site" evidence="12">
    <location>
        <position position="110"/>
    </location>
    <ligand>
        <name>Zn(2+)</name>
        <dbReference type="ChEBI" id="CHEBI:29105"/>
    </ligand>
</feature>
<dbReference type="PANTHER" id="PTHR42891:SF1">
    <property type="entry name" value="D-GLYCERO-BETA-D-MANNO-HEPTOSE-1,7-BISPHOSPHATE 7-PHOSPHATASE"/>
    <property type="match status" value="1"/>
</dbReference>
<feature type="active site" description="Nucleophile" evidence="10">
    <location>
        <position position="8"/>
    </location>
</feature>
<feature type="active site" description="Proton donor" evidence="10">
    <location>
        <position position="10"/>
    </location>
</feature>
<organism evidence="13 14">
    <name type="scientific">Candidatus Kaiserbacteria bacterium RIFCSPHIGHO2_02_FULL_59_21</name>
    <dbReference type="NCBI Taxonomy" id="1798500"/>
    <lineage>
        <taxon>Bacteria</taxon>
        <taxon>Candidatus Kaiseribacteriota</taxon>
    </lineage>
</organism>
<feature type="binding site" evidence="12">
    <location>
        <position position="137"/>
    </location>
    <ligand>
        <name>Mg(2+)</name>
        <dbReference type="ChEBI" id="CHEBI:18420"/>
    </ligand>
</feature>
<evidence type="ECO:0000256" key="4">
    <source>
        <dbReference type="ARBA" id="ARBA00022490"/>
    </source>
</evidence>
<dbReference type="STRING" id="1798500.A3C21_00475"/>
<feature type="binding site" evidence="12">
    <location>
        <position position="8"/>
    </location>
    <ligand>
        <name>Mg(2+)</name>
        <dbReference type="ChEBI" id="CHEBI:18420"/>
    </ligand>
</feature>
<comment type="subcellular location">
    <subcellularLocation>
        <location evidence="2 9">Cytoplasm</location>
    </subcellularLocation>
</comment>
<evidence type="ECO:0000256" key="10">
    <source>
        <dbReference type="PIRSR" id="PIRSR004682-1"/>
    </source>
</evidence>
<feature type="binding site" evidence="12">
    <location>
        <position position="10"/>
    </location>
    <ligand>
        <name>Mg(2+)</name>
        <dbReference type="ChEBI" id="CHEBI:18420"/>
    </ligand>
</feature>
<reference evidence="13 14" key="1">
    <citation type="journal article" date="2016" name="Nat. Commun.">
        <title>Thousands of microbial genomes shed light on interconnected biogeochemical processes in an aquifer system.</title>
        <authorList>
            <person name="Anantharaman K."/>
            <person name="Brown C.T."/>
            <person name="Hug L.A."/>
            <person name="Sharon I."/>
            <person name="Castelle C.J."/>
            <person name="Probst A.J."/>
            <person name="Thomas B.C."/>
            <person name="Singh A."/>
            <person name="Wilkins M.J."/>
            <person name="Karaoz U."/>
            <person name="Brodie E.L."/>
            <person name="Williams K.H."/>
            <person name="Hubbard S.S."/>
            <person name="Banfield J.F."/>
        </authorList>
    </citation>
    <scope>NUCLEOTIDE SEQUENCE [LARGE SCALE GENOMIC DNA]</scope>
</reference>
<dbReference type="GO" id="GO:0046872">
    <property type="term" value="F:metal ion binding"/>
    <property type="evidence" value="ECO:0007669"/>
    <property type="project" value="UniProtKB-KW"/>
</dbReference>
<dbReference type="InterPro" id="IPR006543">
    <property type="entry name" value="Histidinol-phos"/>
</dbReference>
<comment type="similarity">
    <text evidence="9">Belongs to the gmhB family.</text>
</comment>
<dbReference type="NCBIfam" id="TIGR01656">
    <property type="entry name" value="Histidinol-ppas"/>
    <property type="match status" value="1"/>
</dbReference>
<evidence type="ECO:0000256" key="9">
    <source>
        <dbReference type="PIRNR" id="PIRNR004682"/>
    </source>
</evidence>
<dbReference type="EC" id="3.1.3.-" evidence="9"/>
<feature type="binding site" evidence="12">
    <location>
        <position position="138"/>
    </location>
    <ligand>
        <name>Mg(2+)</name>
        <dbReference type="ChEBI" id="CHEBI:18420"/>
    </ligand>
</feature>
<dbReference type="InterPro" id="IPR036412">
    <property type="entry name" value="HAD-like_sf"/>
</dbReference>
<keyword evidence="6 9" id="KW-0378">Hydrolase</keyword>
<feature type="binding site" evidence="12">
    <location>
        <position position="108"/>
    </location>
    <ligand>
        <name>Zn(2+)</name>
        <dbReference type="ChEBI" id="CHEBI:29105"/>
    </ligand>
</feature>
<dbReference type="Proteomes" id="UP000178572">
    <property type="component" value="Unassembled WGS sequence"/>
</dbReference>
<dbReference type="PIRSF" id="PIRSF004682">
    <property type="entry name" value="GmhB"/>
    <property type="match status" value="1"/>
</dbReference>
<evidence type="ECO:0000256" key="1">
    <source>
        <dbReference type="ARBA" id="ARBA00001946"/>
    </source>
</evidence>
<keyword evidence="12" id="KW-0862">Zinc</keyword>
<dbReference type="GO" id="GO:0016791">
    <property type="term" value="F:phosphatase activity"/>
    <property type="evidence" value="ECO:0007669"/>
    <property type="project" value="InterPro"/>
</dbReference>
<sequence length="167" mass="19322">MQKYAFLDRDGTFLWEPERPEGVDPRETFPLQSMDEFKFMDGAIEGIRALADKEYKLVMVTNQRFLGTPKHPKEMFDKVMAKIDEELEKYGIGFEFKMVCPHGPDEGCDCRKPKIGGLKDFLRTHEVDFAHSLMFGDKATDGEFAKNLDVRFVKIETNQKFELPSDI</sequence>
<evidence type="ECO:0000313" key="13">
    <source>
        <dbReference type="EMBL" id="OGG67269.1"/>
    </source>
</evidence>
<name>A0A1F6E0S1_9BACT</name>
<feature type="binding site" evidence="12">
    <location>
        <position position="102"/>
    </location>
    <ligand>
        <name>Zn(2+)</name>
        <dbReference type="ChEBI" id="CHEBI:29105"/>
    </ligand>
</feature>
<proteinExistence type="inferred from homology"/>
<keyword evidence="7 9" id="KW-0119">Carbohydrate metabolism</keyword>
<dbReference type="SUPFAM" id="SSF56784">
    <property type="entry name" value="HAD-like"/>
    <property type="match status" value="1"/>
</dbReference>